<dbReference type="Pfam" id="PF01965">
    <property type="entry name" value="DJ-1_PfpI"/>
    <property type="match status" value="1"/>
</dbReference>
<sequence length="292" mass="30607">MTTNRRTLLEGMTGAALLAPCLAIEKAMAAQAAGGAAAPSANPSAAEQTAMHDKHMEAMNRVLGPGLWGQEQIAMLLYPKFTALDLVGPHYFFACLFGAKVHLVTTEKDLSPVTSDLGLAITPTVTMADAPKDLDLLFVPGGTEGTLSVMARADTMAWIRDRASRAKHITSVCTGSMVLAKAGLLKGKRATSHWVARDILADFGAIPVNERVVKDGNILTGAGVSAGLDFAIAMVEQLRGRAYAEALVLQGEYAPDPSIKGGTLATTSAPVGEMMSEMFAPVASMFRAMAES</sequence>
<dbReference type="GO" id="GO:0006355">
    <property type="term" value="P:regulation of DNA-templated transcription"/>
    <property type="evidence" value="ECO:0007669"/>
    <property type="project" value="TreeGrafter"/>
</dbReference>
<dbReference type="CDD" id="cd03139">
    <property type="entry name" value="GATase1_PfpI_2"/>
    <property type="match status" value="1"/>
</dbReference>
<accession>A0A7Y0GAV1</accession>
<dbReference type="EMBL" id="JABBGM010000003">
    <property type="protein sequence ID" value="NML93997.1"/>
    <property type="molecule type" value="Genomic_DNA"/>
</dbReference>
<name>A0A7Y0GAV1_9SPHN</name>
<feature type="chain" id="PRO_5030570054" evidence="1">
    <location>
        <begin position="33"/>
        <end position="292"/>
    </location>
</feature>
<comment type="caution">
    <text evidence="3">The sequence shown here is derived from an EMBL/GenBank/DDBJ whole genome shotgun (WGS) entry which is preliminary data.</text>
</comment>
<dbReference type="SUPFAM" id="SSF52317">
    <property type="entry name" value="Class I glutamine amidotransferase-like"/>
    <property type="match status" value="1"/>
</dbReference>
<evidence type="ECO:0000259" key="2">
    <source>
        <dbReference type="Pfam" id="PF01965"/>
    </source>
</evidence>
<dbReference type="InterPro" id="IPR029062">
    <property type="entry name" value="Class_I_gatase-like"/>
</dbReference>
<keyword evidence="4" id="KW-1185">Reference proteome</keyword>
<feature type="domain" description="DJ-1/PfpI" evidence="2">
    <location>
        <begin position="72"/>
        <end position="237"/>
    </location>
</feature>
<dbReference type="PROSITE" id="PS51318">
    <property type="entry name" value="TAT"/>
    <property type="match status" value="1"/>
</dbReference>
<evidence type="ECO:0000313" key="4">
    <source>
        <dbReference type="Proteomes" id="UP000583556"/>
    </source>
</evidence>
<dbReference type="Proteomes" id="UP000583556">
    <property type="component" value="Unassembled WGS sequence"/>
</dbReference>
<proteinExistence type="predicted"/>
<reference evidence="3 4" key="1">
    <citation type="submission" date="2020-04" db="EMBL/GenBank/DDBJ databases">
        <title>Novosphingobium sp. TW-4 isolated from soil.</title>
        <authorList>
            <person name="Dahal R.H."/>
            <person name="Chaudhary D.K."/>
        </authorList>
    </citation>
    <scope>NUCLEOTIDE SEQUENCE [LARGE SCALE GENOMIC DNA]</scope>
    <source>
        <strain evidence="3 4">TW-4</strain>
    </source>
</reference>
<keyword evidence="1" id="KW-0732">Signal</keyword>
<dbReference type="RefSeq" id="WP_169493247.1">
    <property type="nucleotide sequence ID" value="NZ_JABBGM010000003.1"/>
</dbReference>
<feature type="signal peptide" evidence="1">
    <location>
        <begin position="1"/>
        <end position="32"/>
    </location>
</feature>
<gene>
    <name evidence="3" type="ORF">HHL27_10000</name>
</gene>
<dbReference type="PANTHER" id="PTHR43130:SF2">
    <property type="entry name" value="DJ-1_PFPI DOMAIN-CONTAINING PROTEIN"/>
    <property type="match status" value="1"/>
</dbReference>
<evidence type="ECO:0000256" key="1">
    <source>
        <dbReference type="SAM" id="SignalP"/>
    </source>
</evidence>
<dbReference type="PANTHER" id="PTHR43130">
    <property type="entry name" value="ARAC-FAMILY TRANSCRIPTIONAL REGULATOR"/>
    <property type="match status" value="1"/>
</dbReference>
<dbReference type="InterPro" id="IPR006311">
    <property type="entry name" value="TAT_signal"/>
</dbReference>
<dbReference type="AlphaFoldDB" id="A0A7Y0GAV1"/>
<organism evidence="3 4">
    <name type="scientific">Novosphingobium olei</name>
    <dbReference type="NCBI Taxonomy" id="2728851"/>
    <lineage>
        <taxon>Bacteria</taxon>
        <taxon>Pseudomonadati</taxon>
        <taxon>Pseudomonadota</taxon>
        <taxon>Alphaproteobacteria</taxon>
        <taxon>Sphingomonadales</taxon>
        <taxon>Sphingomonadaceae</taxon>
        <taxon>Novosphingobium</taxon>
    </lineage>
</organism>
<dbReference type="InterPro" id="IPR002818">
    <property type="entry name" value="DJ-1/PfpI"/>
</dbReference>
<protein>
    <submittedName>
        <fullName evidence="3">DJ-1/PfpI family protein</fullName>
    </submittedName>
</protein>
<dbReference type="Gene3D" id="3.40.50.880">
    <property type="match status" value="1"/>
</dbReference>
<dbReference type="InterPro" id="IPR052158">
    <property type="entry name" value="INH-QAR"/>
</dbReference>
<evidence type="ECO:0000313" key="3">
    <source>
        <dbReference type="EMBL" id="NML93997.1"/>
    </source>
</evidence>